<evidence type="ECO:0000313" key="3">
    <source>
        <dbReference type="Proteomes" id="UP000663828"/>
    </source>
</evidence>
<dbReference type="EMBL" id="CAJNOJ010000147">
    <property type="protein sequence ID" value="CAF1198494.1"/>
    <property type="molecule type" value="Genomic_DNA"/>
</dbReference>
<gene>
    <name evidence="2" type="ORF">EDS130_LOCUS25222</name>
    <name evidence="1" type="ORF">XAT740_LOCUS8169</name>
</gene>
<dbReference type="Proteomes" id="UP000663828">
    <property type="component" value="Unassembled WGS sequence"/>
</dbReference>
<proteinExistence type="predicted"/>
<dbReference type="SUPFAM" id="SSF56399">
    <property type="entry name" value="ADP-ribosylation"/>
    <property type="match status" value="1"/>
</dbReference>
<organism evidence="1 3">
    <name type="scientific">Adineta ricciae</name>
    <name type="common">Rotifer</name>
    <dbReference type="NCBI Taxonomy" id="249248"/>
    <lineage>
        <taxon>Eukaryota</taxon>
        <taxon>Metazoa</taxon>
        <taxon>Spiralia</taxon>
        <taxon>Gnathifera</taxon>
        <taxon>Rotifera</taxon>
        <taxon>Eurotatoria</taxon>
        <taxon>Bdelloidea</taxon>
        <taxon>Adinetida</taxon>
        <taxon>Adinetidae</taxon>
        <taxon>Adineta</taxon>
    </lineage>
</organism>
<name>A0A813ZVG7_ADIRI</name>
<keyword evidence="3" id="KW-1185">Reference proteome</keyword>
<protein>
    <submittedName>
        <fullName evidence="1">Uncharacterized protein</fullName>
    </submittedName>
</protein>
<reference evidence="1" key="1">
    <citation type="submission" date="2021-02" db="EMBL/GenBank/DDBJ databases">
        <authorList>
            <person name="Nowell W R."/>
        </authorList>
    </citation>
    <scope>NUCLEOTIDE SEQUENCE</scope>
</reference>
<sequence length="358" mass="42583">MSNTESDSDVEEDEVTYDPDYEDREFSQLVWFCSEATEDDVFDRFSIYSFKPDVDYVELFEDMEKCRQHLYDTQQSIKTTFLICSRQHKEFVSLVHQLPHISKIYIHDPNEENDHTWMLEYPKVHPIVYKKFKQIDKVLAKELSVPSKGKIHSIFTVGSNQSEVKGHPTASSWPKFINFLLQIPYPKTICRLRLVTKLKAYYQKSSANMDMLNKFQDTYTPDQAIQWYTRNSFLYRLLNQSLRQKNAGLAFLFGFYIQDLYRELEKKHEKFIREEPRISTLYRGQIMNRHEVEQFRETSFPYISINSFFSTARDRTPATFFLGPSRPEDKLQSVLFEIELDTQMKSRPYGDLSSETYM</sequence>
<evidence type="ECO:0000313" key="2">
    <source>
        <dbReference type="EMBL" id="CAF1198494.1"/>
    </source>
</evidence>
<dbReference type="AlphaFoldDB" id="A0A813ZVG7"/>
<comment type="caution">
    <text evidence="1">The sequence shown here is derived from an EMBL/GenBank/DDBJ whole genome shotgun (WGS) entry which is preliminary data.</text>
</comment>
<dbReference type="EMBL" id="CAJNOR010000402">
    <property type="protein sequence ID" value="CAF0903842.1"/>
    <property type="molecule type" value="Genomic_DNA"/>
</dbReference>
<dbReference type="OrthoDB" id="10186914at2759"/>
<dbReference type="Proteomes" id="UP000663852">
    <property type="component" value="Unassembled WGS sequence"/>
</dbReference>
<accession>A0A813ZVG7</accession>
<evidence type="ECO:0000313" key="1">
    <source>
        <dbReference type="EMBL" id="CAF0903842.1"/>
    </source>
</evidence>